<comment type="caution">
    <text evidence="1">The sequence shown here is derived from an EMBL/GenBank/DDBJ whole genome shotgun (WGS) entry which is preliminary data.</text>
</comment>
<dbReference type="AlphaFoldDB" id="A0A367XMD2"/>
<dbReference type="Proteomes" id="UP000253472">
    <property type="component" value="Unassembled WGS sequence"/>
</dbReference>
<accession>A0A367XMD2</accession>
<dbReference type="EMBL" id="QLNQ01000030">
    <property type="protein sequence ID" value="RCK54806.1"/>
    <property type="molecule type" value="Genomic_DNA"/>
</dbReference>
<gene>
    <name evidence="1" type="ORF">Cantr_04159</name>
</gene>
<proteinExistence type="predicted"/>
<sequence length="166" mass="19199">MIKYLEILVDRLQTFFQKYSIKNPNQMFELRPLFSRDELVSCLQAPEDTDGFPLNVITLSSTFDVTGTNFYNTSSDEDIQPQLLSIEQICSLIDEELEIINENKIDSRLDSRGSFPTISKDDNFNTQMMKPWTAKFNSAHDYGVSRQPTTKPRKIKIIKKKKSAVY</sequence>
<evidence type="ECO:0000313" key="1">
    <source>
        <dbReference type="EMBL" id="RCK54806.1"/>
    </source>
</evidence>
<evidence type="ECO:0000313" key="2">
    <source>
        <dbReference type="Proteomes" id="UP000253472"/>
    </source>
</evidence>
<name>A0A367XMD2_9ASCO</name>
<organism evidence="1 2">
    <name type="scientific">Candida viswanathii</name>
    <dbReference type="NCBI Taxonomy" id="5486"/>
    <lineage>
        <taxon>Eukaryota</taxon>
        <taxon>Fungi</taxon>
        <taxon>Dikarya</taxon>
        <taxon>Ascomycota</taxon>
        <taxon>Saccharomycotina</taxon>
        <taxon>Pichiomycetes</taxon>
        <taxon>Debaryomycetaceae</taxon>
        <taxon>Candida/Lodderomyces clade</taxon>
        <taxon>Candida</taxon>
    </lineage>
</organism>
<reference evidence="1 2" key="1">
    <citation type="submission" date="2018-06" db="EMBL/GenBank/DDBJ databases">
        <title>Whole genome sequencing of Candida tropicalis (genome annotated by CSBL at Korea University).</title>
        <authorList>
            <person name="Ahn J."/>
        </authorList>
    </citation>
    <scope>NUCLEOTIDE SEQUENCE [LARGE SCALE GENOMIC DNA]</scope>
    <source>
        <strain evidence="1 2">ATCC 20962</strain>
    </source>
</reference>
<dbReference type="OrthoDB" id="4024213at2759"/>
<protein>
    <submittedName>
        <fullName evidence="1">Uncharacterized protein</fullName>
    </submittedName>
</protein>
<keyword evidence="2" id="KW-1185">Reference proteome</keyword>